<dbReference type="EMBL" id="JADOXO010000241">
    <property type="protein sequence ID" value="KAF9808502.1"/>
    <property type="molecule type" value="Genomic_DNA"/>
</dbReference>
<reference evidence="2" key="1">
    <citation type="submission" date="2020-11" db="EMBL/GenBank/DDBJ databases">
        <authorList>
            <person name="Koelle M."/>
            <person name="Horta M.A.C."/>
            <person name="Nowrousian M."/>
            <person name="Ohm R.A."/>
            <person name="Benz P."/>
            <person name="Pilgard A."/>
        </authorList>
    </citation>
    <scope>NUCLEOTIDE SEQUENCE</scope>
    <source>
        <strain evidence="2">FPRL280</strain>
    </source>
</reference>
<feature type="region of interest" description="Disordered" evidence="1">
    <location>
        <begin position="57"/>
        <end position="76"/>
    </location>
</feature>
<evidence type="ECO:0000256" key="1">
    <source>
        <dbReference type="SAM" id="MobiDB-lite"/>
    </source>
</evidence>
<feature type="region of interest" description="Disordered" evidence="1">
    <location>
        <begin position="1"/>
        <end position="30"/>
    </location>
</feature>
<gene>
    <name evidence="2" type="ORF">IEO21_07857</name>
</gene>
<reference evidence="2" key="2">
    <citation type="journal article" name="Front. Microbiol.">
        <title>Degradative Capacity of Two Strains of Rhodonia placenta: From Phenotype to Genotype.</title>
        <authorList>
            <person name="Kolle M."/>
            <person name="Horta M.A.C."/>
            <person name="Nowrousian M."/>
            <person name="Ohm R.A."/>
            <person name="Benz J.P."/>
            <person name="Pilgard A."/>
        </authorList>
    </citation>
    <scope>NUCLEOTIDE SEQUENCE</scope>
    <source>
        <strain evidence="2">FPRL280</strain>
    </source>
</reference>
<evidence type="ECO:0000313" key="2">
    <source>
        <dbReference type="EMBL" id="KAF9808502.1"/>
    </source>
</evidence>
<protein>
    <submittedName>
        <fullName evidence="2">Uncharacterized protein</fullName>
    </submittedName>
</protein>
<comment type="caution">
    <text evidence="2">The sequence shown here is derived from an EMBL/GenBank/DDBJ whole genome shotgun (WGS) entry which is preliminary data.</text>
</comment>
<proteinExistence type="predicted"/>
<sequence>MSLLTRAGPRGQERARKLGRASNQGPEAPIVVYNDRARSRGQTRSSRRRTVVPTVLVSDVGKPGPDVIPGNMEKSQ</sequence>
<dbReference type="Proteomes" id="UP000639403">
    <property type="component" value="Unassembled WGS sequence"/>
</dbReference>
<name>A0A8H7TZX2_9APHY</name>
<dbReference type="AlphaFoldDB" id="A0A8H7TZX2"/>
<accession>A0A8H7TZX2</accession>
<evidence type="ECO:0000313" key="3">
    <source>
        <dbReference type="Proteomes" id="UP000639403"/>
    </source>
</evidence>
<organism evidence="2 3">
    <name type="scientific">Rhodonia placenta</name>
    <dbReference type="NCBI Taxonomy" id="104341"/>
    <lineage>
        <taxon>Eukaryota</taxon>
        <taxon>Fungi</taxon>
        <taxon>Dikarya</taxon>
        <taxon>Basidiomycota</taxon>
        <taxon>Agaricomycotina</taxon>
        <taxon>Agaricomycetes</taxon>
        <taxon>Polyporales</taxon>
        <taxon>Adustoporiaceae</taxon>
        <taxon>Rhodonia</taxon>
    </lineage>
</organism>